<dbReference type="Pfam" id="PF00858">
    <property type="entry name" value="ASC"/>
    <property type="match status" value="1"/>
</dbReference>
<keyword evidence="9 14" id="KW-0472">Membrane</keyword>
<name>A0A974HCA9_XENLA</name>
<reference evidence="16" key="1">
    <citation type="journal article" date="2016" name="Nature">
        <title>Genome evolution in the allotetraploid frog Xenopus laevis.</title>
        <authorList>
            <person name="Session A.M."/>
            <person name="Uno Y."/>
            <person name="Kwon T."/>
            <person name="Chapman J.A."/>
            <person name="Toyoda A."/>
            <person name="Takahashi S."/>
            <person name="Fukui A."/>
            <person name="Hikosaka A."/>
            <person name="Suzuki A."/>
            <person name="Kondo M."/>
            <person name="van Heeringen S.J."/>
            <person name="Quigley I."/>
            <person name="Heinz S."/>
            <person name="Ogino H."/>
            <person name="Ochi H."/>
            <person name="Hellsten U."/>
            <person name="Lyons J.B."/>
            <person name="Simakov O."/>
            <person name="Putnam N."/>
            <person name="Stites J."/>
            <person name="Kuroki Y."/>
            <person name="Tanaka T."/>
            <person name="Michiue T."/>
            <person name="Watanabe M."/>
            <person name="Bogdanovic O."/>
            <person name="Lister R."/>
            <person name="Georgiou G."/>
            <person name="Paranjpe S.S."/>
            <person name="van Kruijsbergen I."/>
            <person name="Shu S."/>
            <person name="Carlson J."/>
            <person name="Kinoshita T."/>
            <person name="Ohta Y."/>
            <person name="Mawaribuchi S."/>
            <person name="Jenkins J."/>
            <person name="Grimwood J."/>
            <person name="Schmutz J."/>
            <person name="Mitros T."/>
            <person name="Mozaffari S.V."/>
            <person name="Suzuki Y."/>
            <person name="Haramoto Y."/>
            <person name="Yamamoto T.S."/>
            <person name="Takagi C."/>
            <person name="Heald R."/>
            <person name="Miller K."/>
            <person name="Haudenschild C."/>
            <person name="Kitzman J."/>
            <person name="Nakayama T."/>
            <person name="Izutsu Y."/>
            <person name="Robert J."/>
            <person name="Fortriede J."/>
            <person name="Burns K."/>
            <person name="Lotay V."/>
            <person name="Karimi K."/>
            <person name="Yasuoka Y."/>
            <person name="Dichmann D.S."/>
            <person name="Flajnik M.F."/>
            <person name="Houston D.W."/>
            <person name="Shendure J."/>
            <person name="DuPasquier L."/>
            <person name="Vize P.D."/>
            <person name="Zorn A.M."/>
            <person name="Ito M."/>
            <person name="Marcotte E.M."/>
            <person name="Wallingford J.B."/>
            <person name="Ito Y."/>
            <person name="Asashima M."/>
            <person name="Ueno N."/>
            <person name="Matsuda Y."/>
            <person name="Veenstra G.J."/>
            <person name="Fujiyama A."/>
            <person name="Harland R.M."/>
            <person name="Taira M."/>
            <person name="Rokhsar D.S."/>
        </authorList>
    </citation>
    <scope>NUCLEOTIDE SEQUENCE [LARGE SCALE GENOMIC DNA]</scope>
    <source>
        <strain evidence="16">J</strain>
    </source>
</reference>
<feature type="compositionally biased region" description="Basic and acidic residues" evidence="13">
    <location>
        <begin position="582"/>
        <end position="592"/>
    </location>
</feature>
<dbReference type="PRINTS" id="PR01078">
    <property type="entry name" value="AMINACHANNEL"/>
</dbReference>
<evidence type="ECO:0000256" key="11">
    <source>
        <dbReference type="ARBA" id="ARBA00023303"/>
    </source>
</evidence>
<evidence type="ECO:0000256" key="3">
    <source>
        <dbReference type="ARBA" id="ARBA00022461"/>
    </source>
</evidence>
<keyword evidence="4" id="KW-1003">Cell membrane</keyword>
<evidence type="ECO:0000256" key="2">
    <source>
        <dbReference type="ARBA" id="ARBA00022448"/>
    </source>
</evidence>
<dbReference type="AlphaFoldDB" id="A0A974HCA9"/>
<proteinExistence type="predicted"/>
<dbReference type="OMA" id="GMEYCNY"/>
<dbReference type="InterPro" id="IPR020903">
    <property type="entry name" value="ENaC_CS"/>
</dbReference>
<evidence type="ECO:0000256" key="14">
    <source>
        <dbReference type="SAM" id="Phobius"/>
    </source>
</evidence>
<evidence type="ECO:0000256" key="12">
    <source>
        <dbReference type="ARBA" id="ARBA00036239"/>
    </source>
</evidence>
<dbReference type="GO" id="GO:0005886">
    <property type="term" value="C:plasma membrane"/>
    <property type="evidence" value="ECO:0007669"/>
    <property type="project" value="UniProtKB-SubCell"/>
</dbReference>
<feature type="region of interest" description="Disordered" evidence="13">
    <location>
        <begin position="574"/>
        <end position="603"/>
    </location>
</feature>
<gene>
    <name evidence="15" type="ORF">XELAEV_18035661mg</name>
</gene>
<comment type="catalytic activity">
    <reaction evidence="12">
        <text>Na(+)(in) = Na(+)(out)</text>
        <dbReference type="Rhea" id="RHEA:34963"/>
        <dbReference type="ChEBI" id="CHEBI:29101"/>
    </reaction>
</comment>
<evidence type="ECO:0000256" key="4">
    <source>
        <dbReference type="ARBA" id="ARBA00022475"/>
    </source>
</evidence>
<dbReference type="InterPro" id="IPR001873">
    <property type="entry name" value="ENaC"/>
</dbReference>
<evidence type="ECO:0000313" key="15">
    <source>
        <dbReference type="EMBL" id="OCT72677.1"/>
    </source>
</evidence>
<protein>
    <submittedName>
        <fullName evidence="15">Uncharacterized protein</fullName>
    </submittedName>
</protein>
<keyword evidence="10" id="KW-0739">Sodium transport</keyword>
<evidence type="ECO:0000256" key="13">
    <source>
        <dbReference type="SAM" id="MobiDB-lite"/>
    </source>
</evidence>
<dbReference type="NCBIfam" id="TIGR00859">
    <property type="entry name" value="ENaC"/>
    <property type="match status" value="1"/>
</dbReference>
<comment type="subcellular location">
    <subcellularLocation>
        <location evidence="1">Cell membrane</location>
        <topology evidence="1">Multi-pass membrane protein</topology>
    </subcellularLocation>
</comment>
<evidence type="ECO:0000256" key="9">
    <source>
        <dbReference type="ARBA" id="ARBA00023136"/>
    </source>
</evidence>
<dbReference type="InterPro" id="IPR004724">
    <property type="entry name" value="ENaC_chordates"/>
</dbReference>
<dbReference type="Gene3D" id="2.60.470.10">
    <property type="entry name" value="Acid-sensing ion channels like domains"/>
    <property type="match status" value="1"/>
</dbReference>
<dbReference type="Gene3D" id="1.10.287.770">
    <property type="entry name" value="YojJ-like"/>
    <property type="match status" value="1"/>
</dbReference>
<organism evidence="15 16">
    <name type="scientific">Xenopus laevis</name>
    <name type="common">African clawed frog</name>
    <dbReference type="NCBI Taxonomy" id="8355"/>
    <lineage>
        <taxon>Eukaryota</taxon>
        <taxon>Metazoa</taxon>
        <taxon>Chordata</taxon>
        <taxon>Craniata</taxon>
        <taxon>Vertebrata</taxon>
        <taxon>Euteleostomi</taxon>
        <taxon>Amphibia</taxon>
        <taxon>Batrachia</taxon>
        <taxon>Anura</taxon>
        <taxon>Pipoidea</taxon>
        <taxon>Pipidae</taxon>
        <taxon>Xenopodinae</taxon>
        <taxon>Xenopus</taxon>
        <taxon>Xenopus</taxon>
    </lineage>
</organism>
<dbReference type="Proteomes" id="UP000694892">
    <property type="component" value="Chromosome 7L"/>
</dbReference>
<evidence type="ECO:0000256" key="1">
    <source>
        <dbReference type="ARBA" id="ARBA00004651"/>
    </source>
</evidence>
<keyword evidence="7" id="KW-0915">Sodium</keyword>
<dbReference type="PANTHER" id="PTHR11690:SF295">
    <property type="entry name" value="AMILORIDE-SENSITIVE SODIUM CHANNEL SUBUNIT ALPHA"/>
    <property type="match status" value="1"/>
</dbReference>
<keyword evidence="11" id="KW-0407">Ion channel</keyword>
<feature type="transmembrane region" description="Helical" evidence="14">
    <location>
        <begin position="48"/>
        <end position="66"/>
    </location>
</feature>
<dbReference type="EMBL" id="CM004478">
    <property type="protein sequence ID" value="OCT72677.1"/>
    <property type="molecule type" value="Genomic_DNA"/>
</dbReference>
<evidence type="ECO:0000313" key="16">
    <source>
        <dbReference type="Proteomes" id="UP000694892"/>
    </source>
</evidence>
<accession>A0A974HCA9</accession>
<sequence length="603" mass="69081">MESTEKEKKEGLIEFYDSFEDMLTFFCDNTTIHGTVRLNCSRKNKMKTTFWLVLYFVSFAMMYWQFGQLTDQYWAYPTSTIIGLQSKGKIFPAVTICNLNPYRFDQVNMYINQLDQLANETLYSLYEYRAPESGQQVVDLQDLLNNLTGQVNGGFYLDESIVLLKLQENGSGPALPGEKKFKVGFKLCNSSRDDCYYKVFWSGVNALHEWYKFHYINIMSNIPAVLNIANNFSKDFILTCHFNEVPCDEREYIHFHHPIYGNCFTINNHGKENSWYSPRPGKQYGLSMVVKADLHDNMPLLSQAAGARIMIHNPNQPPLVEHEGFDIQPGTETSISVKQEEVIRLGGKYSQCTSDGSDLSIKILYNTSYTMQACLNSCFQYKMIEMCGCGYYFYPLPPGMEYCNYNKYPGWGHCFYQLYEKMLDHTLICFTQCPKQCKQTQYHLAAGTAKWPSPVSKAIQLLSLQERYNSTSERSDVSKINVYYEELSYRSVEETPTMSVNVLLSSMGGLWSWWFGSSVLSVAEIAELVLDTAAMVTIVIYQWKKQRENRNDGMNGSNAASNVCSVPYIDSKTFSTPQTGLSEKELESKTNDPKFNGEINTFS</sequence>
<keyword evidence="3" id="KW-0894">Sodium channel</keyword>
<evidence type="ECO:0000256" key="5">
    <source>
        <dbReference type="ARBA" id="ARBA00022692"/>
    </source>
</evidence>
<evidence type="ECO:0000256" key="7">
    <source>
        <dbReference type="ARBA" id="ARBA00023053"/>
    </source>
</evidence>
<keyword evidence="8" id="KW-0406">Ion transport</keyword>
<keyword evidence="2" id="KW-0813">Transport</keyword>
<keyword evidence="5 14" id="KW-0812">Transmembrane</keyword>
<evidence type="ECO:0000256" key="6">
    <source>
        <dbReference type="ARBA" id="ARBA00022989"/>
    </source>
</evidence>
<keyword evidence="6 14" id="KW-1133">Transmembrane helix</keyword>
<dbReference type="PANTHER" id="PTHR11690">
    <property type="entry name" value="AMILORIDE-SENSITIVE SODIUM CHANNEL-RELATED"/>
    <property type="match status" value="1"/>
</dbReference>
<dbReference type="PROSITE" id="PS01206">
    <property type="entry name" value="ASC"/>
    <property type="match status" value="1"/>
</dbReference>
<evidence type="ECO:0000256" key="10">
    <source>
        <dbReference type="ARBA" id="ARBA00023201"/>
    </source>
</evidence>
<dbReference type="GO" id="GO:0015280">
    <property type="term" value="F:ligand-gated sodium channel activity"/>
    <property type="evidence" value="ECO:0007669"/>
    <property type="project" value="InterPro"/>
</dbReference>
<evidence type="ECO:0000256" key="8">
    <source>
        <dbReference type="ARBA" id="ARBA00023065"/>
    </source>
</evidence>